<evidence type="ECO:0000313" key="3">
    <source>
        <dbReference type="Proteomes" id="UP000245119"/>
    </source>
</evidence>
<keyword evidence="1" id="KW-0732">Signal</keyword>
<dbReference type="EMBL" id="PZQS01000001">
    <property type="protein sequence ID" value="PVD38049.1"/>
    <property type="molecule type" value="Genomic_DNA"/>
</dbReference>
<protein>
    <submittedName>
        <fullName evidence="2">Uncharacterized protein</fullName>
    </submittedName>
</protein>
<evidence type="ECO:0000256" key="1">
    <source>
        <dbReference type="SAM" id="SignalP"/>
    </source>
</evidence>
<proteinExistence type="predicted"/>
<feature type="signal peptide" evidence="1">
    <location>
        <begin position="1"/>
        <end position="23"/>
    </location>
</feature>
<keyword evidence="3" id="KW-1185">Reference proteome</keyword>
<gene>
    <name evidence="2" type="ORF">C0Q70_00659</name>
</gene>
<name>A0A2T7PXB4_POMCA</name>
<reference evidence="2 3" key="1">
    <citation type="submission" date="2018-04" db="EMBL/GenBank/DDBJ databases">
        <title>The genome of golden apple snail Pomacea canaliculata provides insight into stress tolerance and invasive adaptation.</title>
        <authorList>
            <person name="Liu C."/>
            <person name="Liu B."/>
            <person name="Ren Y."/>
            <person name="Zhang Y."/>
            <person name="Wang H."/>
            <person name="Li S."/>
            <person name="Jiang F."/>
            <person name="Yin L."/>
            <person name="Zhang G."/>
            <person name="Qian W."/>
            <person name="Fan W."/>
        </authorList>
    </citation>
    <scope>NUCLEOTIDE SEQUENCE [LARGE SCALE GENOMIC DNA]</scope>
    <source>
        <strain evidence="2">SZHN2017</strain>
        <tissue evidence="2">Muscle</tissue>
    </source>
</reference>
<dbReference type="OrthoDB" id="6145051at2759"/>
<organism evidence="2 3">
    <name type="scientific">Pomacea canaliculata</name>
    <name type="common">Golden apple snail</name>
    <dbReference type="NCBI Taxonomy" id="400727"/>
    <lineage>
        <taxon>Eukaryota</taxon>
        <taxon>Metazoa</taxon>
        <taxon>Spiralia</taxon>
        <taxon>Lophotrochozoa</taxon>
        <taxon>Mollusca</taxon>
        <taxon>Gastropoda</taxon>
        <taxon>Caenogastropoda</taxon>
        <taxon>Architaenioglossa</taxon>
        <taxon>Ampullarioidea</taxon>
        <taxon>Ampullariidae</taxon>
        <taxon>Pomacea</taxon>
    </lineage>
</organism>
<accession>A0A2T7PXB4</accession>
<evidence type="ECO:0000313" key="2">
    <source>
        <dbReference type="EMBL" id="PVD38049.1"/>
    </source>
</evidence>
<comment type="caution">
    <text evidence="2">The sequence shown here is derived from an EMBL/GenBank/DDBJ whole genome shotgun (WGS) entry which is preliminary data.</text>
</comment>
<dbReference type="Proteomes" id="UP000245119">
    <property type="component" value="Linkage Group LG1"/>
</dbReference>
<dbReference type="AlphaFoldDB" id="A0A2T7PXB4"/>
<feature type="chain" id="PRO_5015644838" evidence="1">
    <location>
        <begin position="24"/>
        <end position="327"/>
    </location>
</feature>
<sequence>MTTSTLSSLLVGLLAVVVAVVMASVIPVEKNAEREARAGCYRNGQCYPVGDKYTLGCLERTCNTTNGIADYELTKEGCLAYDGLTCVNVGTTWTSECITYHCSRIVHSEFSISYHMEPVAWGCHLGEVCVPENHTITEDCRVEQCQRHFSSIGFYTLKLGCPLSGECLEIGQSKTIDCTTLTCQREDFEGIHYLSIRPTKIQCQDADKRCHDSGSYFPVETNGRRLNCTCFVHEGFLGSTYSCPLQNKDVEVLRHSHLTPCWCSPPHARTSLPVKDHSDMTALLWCRGPPDHLSATRRRERVLRREWPFSILPQTVHRSLGTMVCEN</sequence>